<reference evidence="2 3" key="1">
    <citation type="submission" date="2018-12" db="EMBL/GenBank/DDBJ databases">
        <title>Unveiling genomic diversity among members of the Bifidobacterium pseudolongum species, a widely distributed gut commensal of the animal kingdom.</title>
        <authorList>
            <person name="Lugli G.A."/>
            <person name="Duranti S."/>
            <person name="Albert K."/>
            <person name="Mancabelli L."/>
            <person name="Napoli S."/>
            <person name="Viappiani A."/>
            <person name="Anzalone R."/>
            <person name="Longhi G."/>
            <person name="Milani C."/>
            <person name="Turroni F."/>
            <person name="Alessandri G."/>
            <person name="Sela D.A."/>
            <person name="Van Sinderen D."/>
            <person name="Ventura M."/>
        </authorList>
    </citation>
    <scope>NUCLEOTIDE SEQUENCE [LARGE SCALE GENOMIC DNA]</scope>
    <source>
        <strain evidence="2 3">2002B</strain>
    </source>
</reference>
<dbReference type="Gene3D" id="3.40.50.150">
    <property type="entry name" value="Vaccinia Virus protein VP39"/>
    <property type="match status" value="1"/>
</dbReference>
<organism evidence="2 3">
    <name type="scientific">Bifidobacterium pseudolongum subsp. globosum</name>
    <dbReference type="NCBI Taxonomy" id="1690"/>
    <lineage>
        <taxon>Bacteria</taxon>
        <taxon>Bacillati</taxon>
        <taxon>Actinomycetota</taxon>
        <taxon>Actinomycetes</taxon>
        <taxon>Bifidobacteriales</taxon>
        <taxon>Bifidobacteriaceae</taxon>
        <taxon>Bifidobacterium</taxon>
    </lineage>
</organism>
<dbReference type="Proteomes" id="UP000292655">
    <property type="component" value="Unassembled WGS sequence"/>
</dbReference>
<dbReference type="InterPro" id="IPR029063">
    <property type="entry name" value="SAM-dependent_MTases_sf"/>
</dbReference>
<proteinExistence type="predicted"/>
<sequence length="253" mass="28412">MNFDRFTGLLGIDESYKAPEAIMNILMEPGERRSQFMQDVIALDHDLSHDTLQSYYEDEQALRGNHKQDYTPTSVSRLASMLTADASGTVCDPTAGTGSMIIARWWDDCLRSGSPFAYTPSEHLYVCQELSDRAIPFLLLNLMMRGMNAIVIHGDTLTMEHVKGVLFIQNDYDDAFHFSSLNVMPYTDEVRTFLSIHSWATDAERYRPHIESPLHVWLPATPPADTTPAAPSAPITDTTPIKEGHYVQDAIID</sequence>
<dbReference type="GO" id="GO:0003677">
    <property type="term" value="F:DNA binding"/>
    <property type="evidence" value="ECO:0007669"/>
    <property type="project" value="InterPro"/>
</dbReference>
<name>A0AB37X4A8_9BIFI</name>
<dbReference type="InterPro" id="IPR003356">
    <property type="entry name" value="DNA_methylase_A-5"/>
</dbReference>
<protein>
    <submittedName>
        <fullName evidence="2">Phage protein</fullName>
    </submittedName>
</protein>
<evidence type="ECO:0000313" key="3">
    <source>
        <dbReference type="Proteomes" id="UP000292655"/>
    </source>
</evidence>
<comment type="caution">
    <text evidence="2">The sequence shown here is derived from an EMBL/GenBank/DDBJ whole genome shotgun (WGS) entry which is preliminary data.</text>
</comment>
<evidence type="ECO:0000313" key="2">
    <source>
        <dbReference type="EMBL" id="RYQ37191.1"/>
    </source>
</evidence>
<dbReference type="RefSeq" id="WP_129874344.1">
    <property type="nucleotide sequence ID" value="NZ_RYUX01000011.1"/>
</dbReference>
<accession>A0AB37X4A8</accession>
<gene>
    <name evidence="2" type="ORF">PG2002B_1068</name>
</gene>
<evidence type="ECO:0000259" key="1">
    <source>
        <dbReference type="Pfam" id="PF02384"/>
    </source>
</evidence>
<dbReference type="GO" id="GO:0008170">
    <property type="term" value="F:N-methyltransferase activity"/>
    <property type="evidence" value="ECO:0007669"/>
    <property type="project" value="InterPro"/>
</dbReference>
<dbReference type="SUPFAM" id="SSF53335">
    <property type="entry name" value="S-adenosyl-L-methionine-dependent methyltransferases"/>
    <property type="match status" value="1"/>
</dbReference>
<dbReference type="EMBL" id="RYUX01000011">
    <property type="protein sequence ID" value="RYQ37191.1"/>
    <property type="molecule type" value="Genomic_DNA"/>
</dbReference>
<dbReference type="AlphaFoldDB" id="A0AB37X4A8"/>
<dbReference type="Pfam" id="PF02384">
    <property type="entry name" value="N6_Mtase"/>
    <property type="match status" value="1"/>
</dbReference>
<feature type="domain" description="DNA methylase adenine-specific" evidence="1">
    <location>
        <begin position="68"/>
        <end position="163"/>
    </location>
</feature>